<name>K3YNS4_SETIT</name>
<dbReference type="HOGENOM" id="CLU_2642745_0_0_1"/>
<organism evidence="2 3">
    <name type="scientific">Setaria italica</name>
    <name type="common">Foxtail millet</name>
    <name type="synonym">Panicum italicum</name>
    <dbReference type="NCBI Taxonomy" id="4555"/>
    <lineage>
        <taxon>Eukaryota</taxon>
        <taxon>Viridiplantae</taxon>
        <taxon>Streptophyta</taxon>
        <taxon>Embryophyta</taxon>
        <taxon>Tracheophyta</taxon>
        <taxon>Spermatophyta</taxon>
        <taxon>Magnoliopsida</taxon>
        <taxon>Liliopsida</taxon>
        <taxon>Poales</taxon>
        <taxon>Poaceae</taxon>
        <taxon>PACMAD clade</taxon>
        <taxon>Panicoideae</taxon>
        <taxon>Panicodae</taxon>
        <taxon>Paniceae</taxon>
        <taxon>Cenchrinae</taxon>
        <taxon>Setaria</taxon>
    </lineage>
</organism>
<dbReference type="EMBL" id="AGNK02003945">
    <property type="status" value="NOT_ANNOTATED_CDS"/>
    <property type="molecule type" value="Genomic_DNA"/>
</dbReference>
<reference evidence="2" key="2">
    <citation type="submission" date="2018-08" db="UniProtKB">
        <authorList>
            <consortium name="EnsemblPlants"/>
        </authorList>
    </citation>
    <scope>IDENTIFICATION</scope>
    <source>
        <strain evidence="2">Yugu1</strain>
    </source>
</reference>
<evidence type="ECO:0000313" key="3">
    <source>
        <dbReference type="Proteomes" id="UP000004995"/>
    </source>
</evidence>
<protein>
    <submittedName>
        <fullName evidence="2">Uncharacterized protein</fullName>
    </submittedName>
</protein>
<accession>K3YNS4</accession>
<dbReference type="AlphaFoldDB" id="K3YNS4"/>
<dbReference type="Proteomes" id="UP000004995">
    <property type="component" value="Unassembled WGS sequence"/>
</dbReference>
<sequence>MRRAAASGSLRGGSVRQLAARGRCRRGSPAAPAAHVWLRPIPAAPLLAVPPLRSTSAALLLHLRRPIRRQPCSSTPN</sequence>
<dbReference type="EnsemblPlants" id="KQL02244">
    <property type="protein sequence ID" value="KQL02244"/>
    <property type="gene ID" value="SETIT_015916mg"/>
</dbReference>
<keyword evidence="3" id="KW-1185">Reference proteome</keyword>
<dbReference type="InParanoid" id="K3YNS4"/>
<reference evidence="3" key="1">
    <citation type="journal article" date="2012" name="Nat. Biotechnol.">
        <title>Reference genome sequence of the model plant Setaria.</title>
        <authorList>
            <person name="Bennetzen J.L."/>
            <person name="Schmutz J."/>
            <person name="Wang H."/>
            <person name="Percifield R."/>
            <person name="Hawkins J."/>
            <person name="Pontaroli A.C."/>
            <person name="Estep M."/>
            <person name="Feng L."/>
            <person name="Vaughn J.N."/>
            <person name="Grimwood J."/>
            <person name="Jenkins J."/>
            <person name="Barry K."/>
            <person name="Lindquist E."/>
            <person name="Hellsten U."/>
            <person name="Deshpande S."/>
            <person name="Wang X."/>
            <person name="Wu X."/>
            <person name="Mitros T."/>
            <person name="Triplett J."/>
            <person name="Yang X."/>
            <person name="Ye C.Y."/>
            <person name="Mauro-Herrera M."/>
            <person name="Wang L."/>
            <person name="Li P."/>
            <person name="Sharma M."/>
            <person name="Sharma R."/>
            <person name="Ronald P.C."/>
            <person name="Panaud O."/>
            <person name="Kellogg E.A."/>
            <person name="Brutnell T.P."/>
            <person name="Doust A.N."/>
            <person name="Tuskan G.A."/>
            <person name="Rokhsar D."/>
            <person name="Devos K.M."/>
        </authorList>
    </citation>
    <scope>NUCLEOTIDE SEQUENCE [LARGE SCALE GENOMIC DNA]</scope>
    <source>
        <strain evidence="3">cv. Yugu1</strain>
    </source>
</reference>
<proteinExistence type="predicted"/>
<evidence type="ECO:0000313" key="2">
    <source>
        <dbReference type="EnsemblPlants" id="KQL02244"/>
    </source>
</evidence>
<feature type="region of interest" description="Disordered" evidence="1">
    <location>
        <begin position="1"/>
        <end position="26"/>
    </location>
</feature>
<dbReference type="Gramene" id="KQL02244">
    <property type="protein sequence ID" value="KQL02244"/>
    <property type="gene ID" value="SETIT_015916mg"/>
</dbReference>
<evidence type="ECO:0000256" key="1">
    <source>
        <dbReference type="SAM" id="MobiDB-lite"/>
    </source>
</evidence>